<keyword evidence="3" id="KW-1185">Reference proteome</keyword>
<dbReference type="PANTHER" id="PTHR39173:SF1">
    <property type="entry name" value="ACETYLTRANSFERASE"/>
    <property type="match status" value="1"/>
</dbReference>
<dbReference type="Pfam" id="PF13302">
    <property type="entry name" value="Acetyltransf_3"/>
    <property type="match status" value="1"/>
</dbReference>
<keyword evidence="2" id="KW-0808">Transferase</keyword>
<gene>
    <name evidence="2" type="ORF">SAMN05444401_1504</name>
</gene>
<dbReference type="STRING" id="1121298.SAMN05444401_1504"/>
<dbReference type="CDD" id="cd04301">
    <property type="entry name" value="NAT_SF"/>
    <property type="match status" value="1"/>
</dbReference>
<dbReference type="PROSITE" id="PS51186">
    <property type="entry name" value="GNAT"/>
    <property type="match status" value="1"/>
</dbReference>
<evidence type="ECO:0000313" key="2">
    <source>
        <dbReference type="EMBL" id="SHI82330.1"/>
    </source>
</evidence>
<protein>
    <submittedName>
        <fullName evidence="2">Predicted acetyltransferase</fullName>
    </submittedName>
</protein>
<dbReference type="PANTHER" id="PTHR39173">
    <property type="entry name" value="ACETYLTRANSFERASE"/>
    <property type="match status" value="1"/>
</dbReference>
<dbReference type="AlphaFoldDB" id="A0A1M6EAF3"/>
<organism evidence="2 3">
    <name type="scientific">Clostridium amylolyticum</name>
    <dbReference type="NCBI Taxonomy" id="1121298"/>
    <lineage>
        <taxon>Bacteria</taxon>
        <taxon>Bacillati</taxon>
        <taxon>Bacillota</taxon>
        <taxon>Clostridia</taxon>
        <taxon>Eubacteriales</taxon>
        <taxon>Clostridiaceae</taxon>
        <taxon>Clostridium</taxon>
    </lineage>
</organism>
<dbReference type="GO" id="GO:0016747">
    <property type="term" value="F:acyltransferase activity, transferring groups other than amino-acyl groups"/>
    <property type="evidence" value="ECO:0007669"/>
    <property type="project" value="InterPro"/>
</dbReference>
<accession>A0A1M6EAF3</accession>
<proteinExistence type="predicted"/>
<sequence>MSPSMEHKDAYIEMMIEWEETNEHIYPGAIRRREADYNDWLQTLESYRKRETCPSHFSPSDTFFLVNEDNRLLGAISIRHYLNEQLLRLGGHIGYGIRPTKRRKGYATAMLKLALEKCNDMGIKQILITCDKDNIGSAKTIIANDGVLENELVEDNGNIVQRYWIIMKNE</sequence>
<evidence type="ECO:0000259" key="1">
    <source>
        <dbReference type="PROSITE" id="PS51186"/>
    </source>
</evidence>
<dbReference type="Proteomes" id="UP000184080">
    <property type="component" value="Unassembled WGS sequence"/>
</dbReference>
<feature type="domain" description="N-acetyltransferase" evidence="1">
    <location>
        <begin position="16"/>
        <end position="170"/>
    </location>
</feature>
<dbReference type="Gene3D" id="3.40.630.30">
    <property type="match status" value="1"/>
</dbReference>
<name>A0A1M6EAF3_9CLOT</name>
<reference evidence="2 3" key="1">
    <citation type="submission" date="2016-11" db="EMBL/GenBank/DDBJ databases">
        <authorList>
            <person name="Jaros S."/>
            <person name="Januszkiewicz K."/>
            <person name="Wedrychowicz H."/>
        </authorList>
    </citation>
    <scope>NUCLEOTIDE SEQUENCE [LARGE SCALE GENOMIC DNA]</scope>
    <source>
        <strain evidence="2 3">DSM 21864</strain>
    </source>
</reference>
<dbReference type="InterPro" id="IPR016181">
    <property type="entry name" value="Acyl_CoA_acyltransferase"/>
</dbReference>
<dbReference type="InterPro" id="IPR000182">
    <property type="entry name" value="GNAT_dom"/>
</dbReference>
<dbReference type="SUPFAM" id="SSF55729">
    <property type="entry name" value="Acyl-CoA N-acyltransferases (Nat)"/>
    <property type="match status" value="1"/>
</dbReference>
<dbReference type="EMBL" id="FQZO01000002">
    <property type="protein sequence ID" value="SHI82330.1"/>
    <property type="molecule type" value="Genomic_DNA"/>
</dbReference>
<evidence type="ECO:0000313" key="3">
    <source>
        <dbReference type="Proteomes" id="UP000184080"/>
    </source>
</evidence>